<name>A0ABD3QT57_9STRA</name>
<proteinExistence type="predicted"/>
<dbReference type="PANTHER" id="PTHR10742:SF410">
    <property type="entry name" value="LYSINE-SPECIFIC HISTONE DEMETHYLASE 2"/>
    <property type="match status" value="1"/>
</dbReference>
<feature type="signal peptide" evidence="2">
    <location>
        <begin position="1"/>
        <end position="23"/>
    </location>
</feature>
<dbReference type="EMBL" id="JALLAZ020000199">
    <property type="protein sequence ID" value="KAL3801135.1"/>
    <property type="molecule type" value="Genomic_DNA"/>
</dbReference>
<reference evidence="4 5" key="1">
    <citation type="submission" date="2024-10" db="EMBL/GenBank/DDBJ databases">
        <title>Updated reference genomes for cyclostephanoid diatoms.</title>
        <authorList>
            <person name="Roberts W.R."/>
            <person name="Alverson A.J."/>
        </authorList>
    </citation>
    <scope>NUCLEOTIDE SEQUENCE [LARGE SCALE GENOMIC DNA]</scope>
    <source>
        <strain evidence="4 5">AJA276-08</strain>
    </source>
</reference>
<feature type="compositionally biased region" description="Polar residues" evidence="1">
    <location>
        <begin position="572"/>
        <end position="591"/>
    </location>
</feature>
<feature type="domain" description="Amine oxidase" evidence="3">
    <location>
        <begin position="34"/>
        <end position="78"/>
    </location>
</feature>
<evidence type="ECO:0000256" key="1">
    <source>
        <dbReference type="SAM" id="MobiDB-lite"/>
    </source>
</evidence>
<dbReference type="Gene3D" id="3.50.50.60">
    <property type="entry name" value="FAD/NAD(P)-binding domain"/>
    <property type="match status" value="2"/>
</dbReference>
<sequence>MKFFHLNLRLPLAVLLAPNAVAGDRVIIIGAGAAGMSAAKTLLELDSSVNITILEATDRIGGRVKTVQLGDTRVEMGAEEHYGPKVLYDQGGNPIYEALTTKYGTGIYTDADSFSTVYAMPPSPNSTCGTISYGAGTGLAKNCADDSDWKKFIGIYDWFWKQATFQKNKTQTEEYALSQSNTFFKGIPNYKETRGWFCYNSDFGGEYGTTVDKLGAHDLAVMQFEWPLSEFVLLNTNNGGYSDGEKTFIHCVIGIGFHVNTSSSNCLTKMSVLNDTWWESTVSNSRVTLKLNTPVAQINTPQDPAAQVKVIDESGGEYHADHAIVTVSIGVLKESIRDVGGEGIMFSPGLPPATKQAIVDIGFDQGMKVALKFDPSIDGCNVTGKPWWHTAAGGEVSWMVSNGMSGGWSWPSNYKDGSHDQVYMTFFMGDNANKLSDLHSDNKIVEQILDDLDRMFENAPASKCFGSIHPDKYIIQNWGKSKYTRGAYSFQTPKTVDNNGTAYVGNARVRLQKPVQGRIFFAGEGTSLTMGSTVPGAVFEGQRVATAVKNSLSTRRNALESAKIPIRKRTVRVSSTSKPTEATPTSGTNLDVSVGKNGVHDNRGKYMLDRAKSRKIA</sequence>
<evidence type="ECO:0000259" key="3">
    <source>
        <dbReference type="Pfam" id="PF01593"/>
    </source>
</evidence>
<feature type="region of interest" description="Disordered" evidence="1">
    <location>
        <begin position="570"/>
        <end position="603"/>
    </location>
</feature>
<feature type="domain" description="Amine oxidase" evidence="3">
    <location>
        <begin position="266"/>
        <end position="548"/>
    </location>
</feature>
<accession>A0ABD3QT57</accession>
<gene>
    <name evidence="4" type="ORF">ACHAW5_011083</name>
</gene>
<evidence type="ECO:0000313" key="5">
    <source>
        <dbReference type="Proteomes" id="UP001530315"/>
    </source>
</evidence>
<dbReference type="SUPFAM" id="SSF51905">
    <property type="entry name" value="FAD/NAD(P)-binding domain"/>
    <property type="match status" value="1"/>
</dbReference>
<evidence type="ECO:0000256" key="2">
    <source>
        <dbReference type="SAM" id="SignalP"/>
    </source>
</evidence>
<evidence type="ECO:0000313" key="4">
    <source>
        <dbReference type="EMBL" id="KAL3801135.1"/>
    </source>
</evidence>
<comment type="caution">
    <text evidence="4">The sequence shown here is derived from an EMBL/GenBank/DDBJ whole genome shotgun (WGS) entry which is preliminary data.</text>
</comment>
<dbReference type="PANTHER" id="PTHR10742">
    <property type="entry name" value="FLAVIN MONOAMINE OXIDASE"/>
    <property type="match status" value="1"/>
</dbReference>
<keyword evidence="2" id="KW-0732">Signal</keyword>
<dbReference type="InterPro" id="IPR036188">
    <property type="entry name" value="FAD/NAD-bd_sf"/>
</dbReference>
<dbReference type="AlphaFoldDB" id="A0ABD3QT57"/>
<keyword evidence="5" id="KW-1185">Reference proteome</keyword>
<dbReference type="InterPro" id="IPR002937">
    <property type="entry name" value="Amino_oxidase"/>
</dbReference>
<dbReference type="InterPro" id="IPR050281">
    <property type="entry name" value="Flavin_monoamine_oxidase"/>
</dbReference>
<dbReference type="Proteomes" id="UP001530315">
    <property type="component" value="Unassembled WGS sequence"/>
</dbReference>
<feature type="chain" id="PRO_5044860731" description="Amine oxidase domain-containing protein" evidence="2">
    <location>
        <begin position="24"/>
        <end position="617"/>
    </location>
</feature>
<dbReference type="SUPFAM" id="SSF54373">
    <property type="entry name" value="FAD-linked reductases, C-terminal domain"/>
    <property type="match status" value="1"/>
</dbReference>
<protein>
    <recommendedName>
        <fullName evidence="3">Amine oxidase domain-containing protein</fullName>
    </recommendedName>
</protein>
<dbReference type="Pfam" id="PF01593">
    <property type="entry name" value="Amino_oxidase"/>
    <property type="match status" value="2"/>
</dbReference>
<organism evidence="4 5">
    <name type="scientific">Stephanodiscus triporus</name>
    <dbReference type="NCBI Taxonomy" id="2934178"/>
    <lineage>
        <taxon>Eukaryota</taxon>
        <taxon>Sar</taxon>
        <taxon>Stramenopiles</taxon>
        <taxon>Ochrophyta</taxon>
        <taxon>Bacillariophyta</taxon>
        <taxon>Coscinodiscophyceae</taxon>
        <taxon>Thalassiosirophycidae</taxon>
        <taxon>Stephanodiscales</taxon>
        <taxon>Stephanodiscaceae</taxon>
        <taxon>Stephanodiscus</taxon>
    </lineage>
</organism>